<evidence type="ECO:0000259" key="2">
    <source>
        <dbReference type="Pfam" id="PF25999"/>
    </source>
</evidence>
<accession>B9RF50</accession>
<keyword evidence="4" id="KW-1185">Reference proteome</keyword>
<proteinExistence type="predicted"/>
<dbReference type="InterPro" id="IPR059024">
    <property type="entry name" value="SYNRG_C"/>
</dbReference>
<organism evidence="3 4">
    <name type="scientific">Ricinus communis</name>
    <name type="common">Castor bean</name>
    <dbReference type="NCBI Taxonomy" id="3988"/>
    <lineage>
        <taxon>Eukaryota</taxon>
        <taxon>Viridiplantae</taxon>
        <taxon>Streptophyta</taxon>
        <taxon>Embryophyta</taxon>
        <taxon>Tracheophyta</taxon>
        <taxon>Spermatophyta</taxon>
        <taxon>Magnoliopsida</taxon>
        <taxon>eudicotyledons</taxon>
        <taxon>Gunneridae</taxon>
        <taxon>Pentapetalae</taxon>
        <taxon>rosids</taxon>
        <taxon>fabids</taxon>
        <taxon>Malpighiales</taxon>
        <taxon>Euphorbiaceae</taxon>
        <taxon>Acalyphoideae</taxon>
        <taxon>Acalypheae</taxon>
        <taxon>Ricinus</taxon>
    </lineage>
</organism>
<dbReference type="Pfam" id="PF25999">
    <property type="entry name" value="SYNRG_C"/>
    <property type="match status" value="1"/>
</dbReference>
<feature type="compositionally biased region" description="Polar residues" evidence="1">
    <location>
        <begin position="165"/>
        <end position="176"/>
    </location>
</feature>
<dbReference type="InParanoid" id="B9RF50"/>
<protein>
    <recommendedName>
        <fullName evidence="2">Synergin gamma C-terminal domain-containing protein</fullName>
    </recommendedName>
</protein>
<feature type="compositionally biased region" description="Acidic residues" evidence="1">
    <location>
        <begin position="299"/>
        <end position="308"/>
    </location>
</feature>
<dbReference type="AlphaFoldDB" id="B9RF50"/>
<reference evidence="4" key="1">
    <citation type="journal article" date="2010" name="Nat. Biotechnol.">
        <title>Draft genome sequence of the oilseed species Ricinus communis.</title>
        <authorList>
            <person name="Chan A.P."/>
            <person name="Crabtree J."/>
            <person name="Zhao Q."/>
            <person name="Lorenzi H."/>
            <person name="Orvis J."/>
            <person name="Puiu D."/>
            <person name="Melake-Berhan A."/>
            <person name="Jones K.M."/>
            <person name="Redman J."/>
            <person name="Chen G."/>
            <person name="Cahoon E.B."/>
            <person name="Gedil M."/>
            <person name="Stanke M."/>
            <person name="Haas B.J."/>
            <person name="Wortman J.R."/>
            <person name="Fraser-Liggett C.M."/>
            <person name="Ravel J."/>
            <person name="Rabinowicz P.D."/>
        </authorList>
    </citation>
    <scope>NUCLEOTIDE SEQUENCE [LARGE SCALE GENOMIC DNA]</scope>
    <source>
        <strain evidence="4">cv. Hale</strain>
    </source>
</reference>
<evidence type="ECO:0000313" key="4">
    <source>
        <dbReference type="Proteomes" id="UP000008311"/>
    </source>
</evidence>
<name>B9RF50_RICCO</name>
<evidence type="ECO:0000313" key="3">
    <source>
        <dbReference type="EMBL" id="EEF49821.1"/>
    </source>
</evidence>
<feature type="compositionally biased region" description="Polar residues" evidence="1">
    <location>
        <begin position="17"/>
        <end position="30"/>
    </location>
</feature>
<dbReference type="STRING" id="3988.B9RF50"/>
<dbReference type="PANTHER" id="PTHR35701">
    <property type="entry name" value="OS11G0148400 PROTEIN"/>
    <property type="match status" value="1"/>
</dbReference>
<dbReference type="FunCoup" id="B9RF50">
    <property type="interactions" value="1479"/>
</dbReference>
<sequence>MVMDEGFFGEFTFAPSNQTVHANPSLTNGRDSSSANADDDDWGDFIINSGGLPHTLSLPRISSSTNHHHQKKDPSEPNSAPGRVNSGLVEWEKPKGALPLSLFGLEEEEVEEEESGSSATLFSDSNVKKGSGSNVNANVSGSIANVYNNTNNKEGDLSIPDLSNGVRTNSQVTDSNGKNEVKLNFDWDPLNFNSNGLNSITKEGDLIANGAKLGLFDSNDDDDGWEFKDAEPKAPVVEDIAEKNQIENENGPPSKSNGFNTNWNTPNLDFSGWSYNVNGVVSRTNSLLKGPVDANRESPDDDDDDDNGWEFKAADSKHQVGDGKVGQVNTEHLPVLNFDGSTSSWDVFFSGSSAVNSDEKHFNGNLINEKKDSGSADEWAFKGVEPELQVRDGNSEINSENWSTNWTNPSWNASSLGGNVHPNLNALNLDMKQVNLNLFDENVDLGGNDGWEFRIADTVLRTGDGNIKTCKSNVKDPSLVYLSPTFCDFKDDGRMPENFGGAINTFGFGSSVQVSGGLYSAPEVDANIGSDEDSWAFKDAFSEITSKDKGNKVRAGNHKGALPLSIFGDEEKETDDSVIYQDISTQMPTSNSRDSIKSPRVDMSIDDLISSLYIQTEQNDSVNCAQNLSETGLDSTKTASISDLTNANYDLDDDSWEFQDAVTGAEAEDQTSVLGIGESQTKYSAKGKLNDCVQFFSTLKEELQRATLCLFENLKKARSAAAVAGEDANIQALDKEIQDIDNDLHQQSIFSSKVHSDNYSPGDVCLNVFIDVVQEPKFQGFESEYELTKKLSLAENDLRSAVELLKFVNLTLQILTLVSEEVQMNYVSTWFKMLSVCAQELRHGAFIWKKSLEENVHDQLLSKSQGKKYFLALGEIYRVVEVLGSSIKLYKPWILASSTDPMNMFTLLSECSSLWSISGLEEALQSILNLVDFEDFGNLKTLLESIKFIHDLDAHTLYNHVFSGHGPACQLSALTAGTVPGVARPWTTAFPPMDENSSLEWRSLLPHAS</sequence>
<dbReference type="eggNOG" id="ENOG502QRFB">
    <property type="taxonomic scope" value="Eukaryota"/>
</dbReference>
<feature type="region of interest" description="Disordered" evidence="1">
    <location>
        <begin position="288"/>
        <end position="324"/>
    </location>
</feature>
<evidence type="ECO:0000256" key="1">
    <source>
        <dbReference type="SAM" id="MobiDB-lite"/>
    </source>
</evidence>
<dbReference type="EMBL" id="EQ973777">
    <property type="protein sequence ID" value="EEF49821.1"/>
    <property type="molecule type" value="Genomic_DNA"/>
</dbReference>
<feature type="region of interest" description="Disordered" evidence="1">
    <location>
        <begin position="17"/>
        <end position="43"/>
    </location>
</feature>
<feature type="region of interest" description="Disordered" evidence="1">
    <location>
        <begin position="156"/>
        <end position="177"/>
    </location>
</feature>
<gene>
    <name evidence="3" type="ORF">RCOM_1431390</name>
</gene>
<feature type="compositionally biased region" description="Basic and acidic residues" evidence="1">
    <location>
        <begin position="312"/>
        <end position="321"/>
    </location>
</feature>
<dbReference type="Proteomes" id="UP000008311">
    <property type="component" value="Unassembled WGS sequence"/>
</dbReference>
<dbReference type="PANTHER" id="PTHR35701:SF1">
    <property type="entry name" value="OS11G0148400 PROTEIN"/>
    <property type="match status" value="1"/>
</dbReference>
<feature type="domain" description="Synergin gamma C-terminal" evidence="2">
    <location>
        <begin position="820"/>
        <end position="982"/>
    </location>
</feature>
<feature type="region of interest" description="Disordered" evidence="1">
    <location>
        <begin position="56"/>
        <end position="90"/>
    </location>
</feature>